<dbReference type="EMBL" id="QRYC01000003">
    <property type="protein sequence ID" value="RGU58110.1"/>
    <property type="molecule type" value="Genomic_DNA"/>
</dbReference>
<dbReference type="Proteomes" id="UP000284243">
    <property type="component" value="Unassembled WGS sequence"/>
</dbReference>
<protein>
    <submittedName>
        <fullName evidence="1">Uncharacterized protein</fullName>
    </submittedName>
</protein>
<sequence length="76" mass="8643">MRLGHAKFENKVFICHCSRLSLYLYNIGCGLAKSIKPVCCFCSRLSLYLPKNVLCVKLKYVWAVRVIPGETMSISK</sequence>
<comment type="caution">
    <text evidence="1">The sequence shown here is derived from an EMBL/GenBank/DDBJ whole genome shotgun (WGS) entry which is preliminary data.</text>
</comment>
<name>A0A412TWV1_9BACT</name>
<reference evidence="1 2" key="1">
    <citation type="submission" date="2018-08" db="EMBL/GenBank/DDBJ databases">
        <title>A genome reference for cultivated species of the human gut microbiota.</title>
        <authorList>
            <person name="Zou Y."/>
            <person name="Xue W."/>
            <person name="Luo G."/>
        </authorList>
    </citation>
    <scope>NUCLEOTIDE SEQUENCE [LARGE SCALE GENOMIC DNA]</scope>
    <source>
        <strain evidence="1 2">AF16-14</strain>
    </source>
</reference>
<organism evidence="1 2">
    <name type="scientific">Odoribacter splanchnicus</name>
    <dbReference type="NCBI Taxonomy" id="28118"/>
    <lineage>
        <taxon>Bacteria</taxon>
        <taxon>Pseudomonadati</taxon>
        <taxon>Bacteroidota</taxon>
        <taxon>Bacteroidia</taxon>
        <taxon>Bacteroidales</taxon>
        <taxon>Odoribacteraceae</taxon>
        <taxon>Odoribacter</taxon>
    </lineage>
</organism>
<dbReference type="AlphaFoldDB" id="A0A412TWV1"/>
<proteinExistence type="predicted"/>
<gene>
    <name evidence="1" type="ORF">DWW57_03365</name>
</gene>
<evidence type="ECO:0000313" key="1">
    <source>
        <dbReference type="EMBL" id="RGU58110.1"/>
    </source>
</evidence>
<evidence type="ECO:0000313" key="2">
    <source>
        <dbReference type="Proteomes" id="UP000284243"/>
    </source>
</evidence>
<accession>A0A412TWV1</accession>